<accession>A0A369LHQ1</accession>
<dbReference type="EMBL" id="PPTP01000001">
    <property type="protein sequence ID" value="RDB57538.1"/>
    <property type="molecule type" value="Genomic_DNA"/>
</dbReference>
<name>A0A369LHQ1_9ACTN</name>
<comment type="caution">
    <text evidence="1">The sequence shown here is derived from an EMBL/GenBank/DDBJ whole genome shotgun (WGS) entry which is preliminary data.</text>
</comment>
<dbReference type="RefSeq" id="WP_220240861.1">
    <property type="nucleotide sequence ID" value="NZ_PPTP01000001.1"/>
</dbReference>
<protein>
    <recommendedName>
        <fullName evidence="3">Transposase</fullName>
    </recommendedName>
</protein>
<reference evidence="1 2" key="1">
    <citation type="journal article" date="2018" name="Elife">
        <title>Discovery and characterization of a prevalent human gut bacterial enzyme sufficient for the inactivation of a family of plant toxins.</title>
        <authorList>
            <person name="Koppel N."/>
            <person name="Bisanz J.E."/>
            <person name="Pandelia M.E."/>
            <person name="Turnbaugh P.J."/>
            <person name="Balskus E.P."/>
        </authorList>
    </citation>
    <scope>NUCLEOTIDE SEQUENCE [LARGE SCALE GENOMIC DNA]</scope>
    <source>
        <strain evidence="2">anaerobia AP69FAA</strain>
    </source>
</reference>
<evidence type="ECO:0000313" key="2">
    <source>
        <dbReference type="Proteomes" id="UP000253792"/>
    </source>
</evidence>
<evidence type="ECO:0000313" key="1">
    <source>
        <dbReference type="EMBL" id="RDB57538.1"/>
    </source>
</evidence>
<dbReference type="NCBIfam" id="NF047593">
    <property type="entry name" value="IS66_ISAeme5_TnpA"/>
    <property type="match status" value="1"/>
</dbReference>
<gene>
    <name evidence="1" type="ORF">C1880_01600</name>
</gene>
<keyword evidence="2" id="KW-1185">Reference proteome</keyword>
<evidence type="ECO:0008006" key="3">
    <source>
        <dbReference type="Google" id="ProtNLM"/>
    </source>
</evidence>
<dbReference type="AlphaFoldDB" id="A0A369LHQ1"/>
<organism evidence="1 2">
    <name type="scientific">Senegalimassilia anaerobia</name>
    <dbReference type="NCBI Taxonomy" id="1473216"/>
    <lineage>
        <taxon>Bacteria</taxon>
        <taxon>Bacillati</taxon>
        <taxon>Actinomycetota</taxon>
        <taxon>Coriobacteriia</taxon>
        <taxon>Coriobacteriales</taxon>
        <taxon>Coriobacteriaceae</taxon>
        <taxon>Senegalimassilia</taxon>
    </lineage>
</organism>
<dbReference type="Proteomes" id="UP000253792">
    <property type="component" value="Unassembled WGS sequence"/>
</dbReference>
<proteinExistence type="predicted"/>
<sequence>MSVNGDAARRDMWAGRIERCLAADMTVKEWCALNKVAESSLYKWMARFREEEPRPFPCRSSEASSWMRVARRGPGRRRCKPVLRSRYG</sequence>